<protein>
    <submittedName>
        <fullName evidence="6">IclR family transcriptional regulator C-terminal domain-containing protein</fullName>
    </submittedName>
</protein>
<dbReference type="InterPro" id="IPR036388">
    <property type="entry name" value="WH-like_DNA-bd_sf"/>
</dbReference>
<dbReference type="RefSeq" id="WP_311558119.1">
    <property type="nucleotide sequence ID" value="NZ_JAVREJ010000014.1"/>
</dbReference>
<reference evidence="7" key="1">
    <citation type="submission" date="2023-07" db="EMBL/GenBank/DDBJ databases">
        <title>30 novel species of actinomycetes from the DSMZ collection.</title>
        <authorList>
            <person name="Nouioui I."/>
        </authorList>
    </citation>
    <scope>NUCLEOTIDE SEQUENCE [LARGE SCALE GENOMIC DNA]</scope>
    <source>
        <strain evidence="7">DSM 45834</strain>
    </source>
</reference>
<dbReference type="InterPro" id="IPR005471">
    <property type="entry name" value="Tscrpt_reg_IclR_N"/>
</dbReference>
<dbReference type="PROSITE" id="PS51078">
    <property type="entry name" value="ICLR_ED"/>
    <property type="match status" value="1"/>
</dbReference>
<accession>A0ABU2NFB6</accession>
<evidence type="ECO:0000256" key="2">
    <source>
        <dbReference type="ARBA" id="ARBA00023125"/>
    </source>
</evidence>
<dbReference type="PANTHER" id="PTHR30136">
    <property type="entry name" value="HELIX-TURN-HELIX TRANSCRIPTIONAL REGULATOR, ICLR FAMILY"/>
    <property type="match status" value="1"/>
</dbReference>
<dbReference type="InterPro" id="IPR036390">
    <property type="entry name" value="WH_DNA-bd_sf"/>
</dbReference>
<feature type="domain" description="IclR-ED" evidence="5">
    <location>
        <begin position="48"/>
        <end position="233"/>
    </location>
</feature>
<dbReference type="Gene3D" id="1.10.10.10">
    <property type="entry name" value="Winged helix-like DNA-binding domain superfamily/Winged helix DNA-binding domain"/>
    <property type="match status" value="1"/>
</dbReference>
<dbReference type="Gene3D" id="3.30.450.40">
    <property type="match status" value="1"/>
</dbReference>
<keyword evidence="7" id="KW-1185">Reference proteome</keyword>
<dbReference type="PANTHER" id="PTHR30136:SF35">
    <property type="entry name" value="HTH-TYPE TRANSCRIPTIONAL REGULATOR RV1719"/>
    <property type="match status" value="1"/>
</dbReference>
<evidence type="ECO:0000256" key="4">
    <source>
        <dbReference type="SAM" id="MobiDB-lite"/>
    </source>
</evidence>
<dbReference type="Pfam" id="PF09339">
    <property type="entry name" value="HTH_IclR"/>
    <property type="match status" value="1"/>
</dbReference>
<proteinExistence type="predicted"/>
<comment type="caution">
    <text evidence="6">The sequence shown here is derived from an EMBL/GenBank/DDBJ whole genome shotgun (WGS) entry which is preliminary data.</text>
</comment>
<organism evidence="6 7">
    <name type="scientific">Pseudonocardia charpentierae</name>
    <dbReference type="NCBI Taxonomy" id="3075545"/>
    <lineage>
        <taxon>Bacteria</taxon>
        <taxon>Bacillati</taxon>
        <taxon>Actinomycetota</taxon>
        <taxon>Actinomycetes</taxon>
        <taxon>Pseudonocardiales</taxon>
        <taxon>Pseudonocardiaceae</taxon>
        <taxon>Pseudonocardia</taxon>
    </lineage>
</organism>
<dbReference type="InterPro" id="IPR029016">
    <property type="entry name" value="GAF-like_dom_sf"/>
</dbReference>
<dbReference type="Proteomes" id="UP001183202">
    <property type="component" value="Unassembled WGS sequence"/>
</dbReference>
<evidence type="ECO:0000259" key="5">
    <source>
        <dbReference type="PROSITE" id="PS51078"/>
    </source>
</evidence>
<dbReference type="Pfam" id="PF01614">
    <property type="entry name" value="IclR_C"/>
    <property type="match status" value="1"/>
</dbReference>
<feature type="region of interest" description="Disordered" evidence="4">
    <location>
        <begin position="233"/>
        <end position="252"/>
    </location>
</feature>
<evidence type="ECO:0000256" key="3">
    <source>
        <dbReference type="ARBA" id="ARBA00023163"/>
    </source>
</evidence>
<gene>
    <name evidence="6" type="ORF">RM445_19425</name>
</gene>
<dbReference type="EMBL" id="JAVREJ010000014">
    <property type="protein sequence ID" value="MDT0351698.1"/>
    <property type="molecule type" value="Genomic_DNA"/>
</dbReference>
<dbReference type="InterPro" id="IPR050707">
    <property type="entry name" value="HTH_MetabolicPath_Reg"/>
</dbReference>
<keyword evidence="3" id="KW-0804">Transcription</keyword>
<dbReference type="SUPFAM" id="SSF46785">
    <property type="entry name" value="Winged helix' DNA-binding domain"/>
    <property type="match status" value="1"/>
</dbReference>
<dbReference type="SUPFAM" id="SSF55781">
    <property type="entry name" value="GAF domain-like"/>
    <property type="match status" value="1"/>
</dbReference>
<name>A0ABU2NFB6_9PSEU</name>
<evidence type="ECO:0000313" key="6">
    <source>
        <dbReference type="EMBL" id="MDT0351698.1"/>
    </source>
</evidence>
<evidence type="ECO:0000256" key="1">
    <source>
        <dbReference type="ARBA" id="ARBA00023015"/>
    </source>
</evidence>
<dbReference type="InterPro" id="IPR014757">
    <property type="entry name" value="Tscrpt_reg_IclR_C"/>
</dbReference>
<keyword evidence="1" id="KW-0805">Transcription regulation</keyword>
<evidence type="ECO:0000313" key="7">
    <source>
        <dbReference type="Proteomes" id="UP001183202"/>
    </source>
</evidence>
<sequence length="252" mass="26667">MAILLALTTGQNHTLSTIARDTALPRSTVYRLICQLVASPLVECENGKQYRLGTPLLSLACAPVSPTLNSLGPLIVDDLVDALRSTVRLGVVEAGEIAYIVRETGSNPGTLFPNRARLPLHATAMGKALLAFGSTASIHAAAAVGLTRFTPRTITESATLRYDLLRTRLRGYATSDRELDPTVRAVGVPVLDSRGTATAAIEVYVTDLSERALAHVTPALSVAAHALARQLDGTYENGRDDEGRQASGSSHS</sequence>
<keyword evidence="2" id="KW-0238">DNA-binding</keyword>